<dbReference type="PANTHER" id="PTHR11530:SF16">
    <property type="entry name" value="D-AMINO ACID OXIDASE (AFU_ORTHOLOGUE AFUA_5G11290)"/>
    <property type="match status" value="1"/>
</dbReference>
<dbReference type="PIRSF" id="PIRSF000189">
    <property type="entry name" value="D-aa_oxidase"/>
    <property type="match status" value="1"/>
</dbReference>
<evidence type="ECO:0000256" key="5">
    <source>
        <dbReference type="ARBA" id="ARBA00023002"/>
    </source>
</evidence>
<sequence length="372" mass="40348">MASSGSQIVVIGAGVTGLQTSVSLLEAGYGVTIIAKHFPGDKSIEYTSPWAGAHWRTHAPLDDHEQQKWDVESYNYWLSVLENERRDKSAPVSGLGLYDSHFFWVHPDPEVPGGDPNRTWFAPQVLSFKAIPKSKLLPGIHAAATFQSVMINVPQYLKYLLQRATSLGANLIRAALPTDGGLSAALTFAETLLPPHLKTVDVWVNATGLGAGRLVPDEKMFPIRGQTIIVKGEAQRITTVEDKNPANPNVTYILPRPGGGRSVLGGTKQANNWQGTPDEETTKEIIERAKKWAPELLTGKDGGFEVLDVCVGFRPGRTGGVRVEIEKLGDKTVCHAYGHAGAGYQNSIGSAQKVVRLIRDSIESPRTVTSRL</sequence>
<feature type="binding site" evidence="6">
    <location>
        <position position="252"/>
    </location>
    <ligand>
        <name>D-dopa</name>
        <dbReference type="ChEBI" id="CHEBI:149689"/>
    </ligand>
</feature>
<dbReference type="Gene3D" id="3.30.9.10">
    <property type="entry name" value="D-Amino Acid Oxidase, subunit A, domain 2"/>
    <property type="match status" value="1"/>
</dbReference>
<evidence type="ECO:0000256" key="3">
    <source>
        <dbReference type="ARBA" id="ARBA00022630"/>
    </source>
</evidence>
<evidence type="ECO:0000259" key="7">
    <source>
        <dbReference type="Pfam" id="PF01266"/>
    </source>
</evidence>
<gene>
    <name evidence="8" type="ORF">NA57DRAFT_54852</name>
</gene>
<dbReference type="EMBL" id="ML978124">
    <property type="protein sequence ID" value="KAF2100780.1"/>
    <property type="molecule type" value="Genomic_DNA"/>
</dbReference>
<feature type="binding site" evidence="6">
    <location>
        <position position="314"/>
    </location>
    <ligand>
        <name>D-dopa</name>
        <dbReference type="ChEBI" id="CHEBI:149689"/>
    </ligand>
</feature>
<dbReference type="Proteomes" id="UP000799772">
    <property type="component" value="Unassembled WGS sequence"/>
</dbReference>
<reference evidence="8" key="1">
    <citation type="journal article" date="2020" name="Stud. Mycol.">
        <title>101 Dothideomycetes genomes: a test case for predicting lifestyles and emergence of pathogens.</title>
        <authorList>
            <person name="Haridas S."/>
            <person name="Albert R."/>
            <person name="Binder M."/>
            <person name="Bloem J."/>
            <person name="Labutti K."/>
            <person name="Salamov A."/>
            <person name="Andreopoulos B."/>
            <person name="Baker S."/>
            <person name="Barry K."/>
            <person name="Bills G."/>
            <person name="Bluhm B."/>
            <person name="Cannon C."/>
            <person name="Castanera R."/>
            <person name="Culley D."/>
            <person name="Daum C."/>
            <person name="Ezra D."/>
            <person name="Gonzalez J."/>
            <person name="Henrissat B."/>
            <person name="Kuo A."/>
            <person name="Liang C."/>
            <person name="Lipzen A."/>
            <person name="Lutzoni F."/>
            <person name="Magnuson J."/>
            <person name="Mondo S."/>
            <person name="Nolan M."/>
            <person name="Ohm R."/>
            <person name="Pangilinan J."/>
            <person name="Park H.-J."/>
            <person name="Ramirez L."/>
            <person name="Alfaro M."/>
            <person name="Sun H."/>
            <person name="Tritt A."/>
            <person name="Yoshinaga Y."/>
            <person name="Zwiers L.-H."/>
            <person name="Turgeon B."/>
            <person name="Goodwin S."/>
            <person name="Spatafora J."/>
            <person name="Crous P."/>
            <person name="Grigoriev I."/>
        </authorList>
    </citation>
    <scope>NUCLEOTIDE SEQUENCE</scope>
    <source>
        <strain evidence="8">CBS 133067</strain>
    </source>
</reference>
<feature type="binding site" evidence="6">
    <location>
        <position position="341"/>
    </location>
    <ligand>
        <name>D-dopa</name>
        <dbReference type="ChEBI" id="CHEBI:149689"/>
    </ligand>
</feature>
<feature type="binding site" evidence="6">
    <location>
        <begin position="47"/>
        <end position="48"/>
    </location>
    <ligand>
        <name>FAD</name>
        <dbReference type="ChEBI" id="CHEBI:57692"/>
    </ligand>
</feature>
<dbReference type="InterPro" id="IPR023209">
    <property type="entry name" value="DAO"/>
</dbReference>
<feature type="binding site" evidence="6">
    <location>
        <position position="207"/>
    </location>
    <ligand>
        <name>FAD</name>
        <dbReference type="ChEBI" id="CHEBI:57692"/>
    </ligand>
</feature>
<dbReference type="SUPFAM" id="SSF51971">
    <property type="entry name" value="Nucleotide-binding domain"/>
    <property type="match status" value="1"/>
</dbReference>
<evidence type="ECO:0000313" key="9">
    <source>
        <dbReference type="Proteomes" id="UP000799772"/>
    </source>
</evidence>
<keyword evidence="9" id="KW-1185">Reference proteome</keyword>
<keyword evidence="5" id="KW-0560">Oxidoreductase</keyword>
<evidence type="ECO:0000256" key="4">
    <source>
        <dbReference type="ARBA" id="ARBA00022827"/>
    </source>
</evidence>
<dbReference type="PANTHER" id="PTHR11530">
    <property type="entry name" value="D-AMINO ACID OXIDASE"/>
    <property type="match status" value="1"/>
</dbReference>
<comment type="cofactor">
    <cofactor evidence="1 6">
        <name>FAD</name>
        <dbReference type="ChEBI" id="CHEBI:57692"/>
    </cofactor>
</comment>
<dbReference type="AlphaFoldDB" id="A0A9P4M877"/>
<protein>
    <submittedName>
        <fullName evidence="8">Nucleotide-binding domain-containing protein</fullName>
    </submittedName>
</protein>
<dbReference type="Gene3D" id="3.40.50.720">
    <property type="entry name" value="NAD(P)-binding Rossmann-like Domain"/>
    <property type="match status" value="1"/>
</dbReference>
<dbReference type="SUPFAM" id="SSF54373">
    <property type="entry name" value="FAD-linked reductases, C-terminal domain"/>
    <property type="match status" value="1"/>
</dbReference>
<dbReference type="GO" id="GO:0019478">
    <property type="term" value="P:D-amino acid catabolic process"/>
    <property type="evidence" value="ECO:0007669"/>
    <property type="project" value="TreeGrafter"/>
</dbReference>
<name>A0A9P4M877_9PEZI</name>
<dbReference type="GO" id="GO:0005737">
    <property type="term" value="C:cytoplasm"/>
    <property type="evidence" value="ECO:0007669"/>
    <property type="project" value="TreeGrafter"/>
</dbReference>
<dbReference type="GO" id="GO:0071949">
    <property type="term" value="F:FAD binding"/>
    <property type="evidence" value="ECO:0007669"/>
    <property type="project" value="InterPro"/>
</dbReference>
<evidence type="ECO:0000313" key="8">
    <source>
        <dbReference type="EMBL" id="KAF2100780.1"/>
    </source>
</evidence>
<dbReference type="GO" id="GO:0003884">
    <property type="term" value="F:D-amino-acid oxidase activity"/>
    <property type="evidence" value="ECO:0007669"/>
    <property type="project" value="InterPro"/>
</dbReference>
<evidence type="ECO:0000256" key="1">
    <source>
        <dbReference type="ARBA" id="ARBA00001974"/>
    </source>
</evidence>
<accession>A0A9P4M877</accession>
<dbReference type="Pfam" id="PF01266">
    <property type="entry name" value="DAO"/>
    <property type="match status" value="1"/>
</dbReference>
<evidence type="ECO:0000256" key="6">
    <source>
        <dbReference type="PIRSR" id="PIRSR000189-1"/>
    </source>
</evidence>
<dbReference type="InterPro" id="IPR006076">
    <property type="entry name" value="FAD-dep_OxRdtase"/>
</dbReference>
<feature type="domain" description="FAD dependent oxidoreductase" evidence="7">
    <location>
        <begin position="8"/>
        <end position="356"/>
    </location>
</feature>
<organism evidence="8 9">
    <name type="scientific">Rhizodiscina lignyota</name>
    <dbReference type="NCBI Taxonomy" id="1504668"/>
    <lineage>
        <taxon>Eukaryota</taxon>
        <taxon>Fungi</taxon>
        <taxon>Dikarya</taxon>
        <taxon>Ascomycota</taxon>
        <taxon>Pezizomycotina</taxon>
        <taxon>Dothideomycetes</taxon>
        <taxon>Pleosporomycetidae</taxon>
        <taxon>Aulographales</taxon>
        <taxon>Rhizodiscinaceae</taxon>
        <taxon>Rhizodiscina</taxon>
    </lineage>
</organism>
<comment type="similarity">
    <text evidence="2">Belongs to the DAMOX/DASOX family.</text>
</comment>
<keyword evidence="4 6" id="KW-0274">FAD</keyword>
<evidence type="ECO:0000256" key="2">
    <source>
        <dbReference type="ARBA" id="ARBA00006730"/>
    </source>
</evidence>
<dbReference type="OrthoDB" id="2015447at2759"/>
<proteinExistence type="inferred from homology"/>
<comment type="caution">
    <text evidence="8">The sequence shown here is derived from an EMBL/GenBank/DDBJ whole genome shotgun (WGS) entry which is preliminary data.</text>
</comment>
<keyword evidence="3" id="KW-0285">Flavoprotein</keyword>